<dbReference type="KEGG" id="taw:EI545_18800"/>
<keyword evidence="1" id="KW-0472">Membrane</keyword>
<evidence type="ECO:0000313" key="3">
    <source>
        <dbReference type="EMBL" id="AZL60689.1"/>
    </source>
</evidence>
<dbReference type="NCBIfam" id="NF040894">
    <property type="entry name" value="puhB_PGC"/>
    <property type="match status" value="1"/>
</dbReference>
<evidence type="ECO:0000259" key="2">
    <source>
        <dbReference type="Pfam" id="PF03703"/>
    </source>
</evidence>
<dbReference type="InterPro" id="IPR005182">
    <property type="entry name" value="YdbS-like_PH"/>
</dbReference>
<feature type="transmembrane region" description="Helical" evidence="1">
    <location>
        <begin position="43"/>
        <end position="63"/>
    </location>
</feature>
<evidence type="ECO:0000313" key="4">
    <source>
        <dbReference type="Proteomes" id="UP000282002"/>
    </source>
</evidence>
<dbReference type="Proteomes" id="UP000282002">
    <property type="component" value="Chromosome"/>
</dbReference>
<feature type="transmembrane region" description="Helical" evidence="1">
    <location>
        <begin position="75"/>
        <end position="94"/>
    </location>
</feature>
<name>A0A3S8UAU9_9RHOB</name>
<dbReference type="RefSeq" id="WP_125326901.1">
    <property type="nucleotide sequence ID" value="NZ_CP034328.1"/>
</dbReference>
<proteinExistence type="predicted"/>
<dbReference type="OrthoDB" id="7345733at2"/>
<evidence type="ECO:0000256" key="1">
    <source>
        <dbReference type="SAM" id="Phobius"/>
    </source>
</evidence>
<keyword evidence="4" id="KW-1185">Reference proteome</keyword>
<accession>A0A3S8UAU9</accession>
<protein>
    <submittedName>
        <fullName evidence="3">PH domain-containing protein</fullName>
    </submittedName>
</protein>
<reference evidence="3 4" key="1">
    <citation type="submission" date="2018-12" db="EMBL/GenBank/DDBJ databases">
        <title>Complete genome sequencing of Tabrizicola sp. K13M18.</title>
        <authorList>
            <person name="Bae J.-W."/>
        </authorList>
    </citation>
    <scope>NUCLEOTIDE SEQUENCE [LARGE SCALE GENOMIC DNA]</scope>
    <source>
        <strain evidence="3 4">K13M18</strain>
    </source>
</reference>
<organism evidence="3 4">
    <name type="scientific">Tabrizicola piscis</name>
    <dbReference type="NCBI Taxonomy" id="2494374"/>
    <lineage>
        <taxon>Bacteria</taxon>
        <taxon>Pseudomonadati</taxon>
        <taxon>Pseudomonadota</taxon>
        <taxon>Alphaproteobacteria</taxon>
        <taxon>Rhodobacterales</taxon>
        <taxon>Paracoccaceae</taxon>
        <taxon>Tabrizicola</taxon>
    </lineage>
</organism>
<keyword evidence="1" id="KW-1133">Transmembrane helix</keyword>
<keyword evidence="1" id="KW-0812">Transmembrane</keyword>
<dbReference type="InterPro" id="IPR054839">
    <property type="entry name" value="puhB_PGC"/>
</dbReference>
<feature type="domain" description="YdbS-like PH" evidence="2">
    <location>
        <begin position="97"/>
        <end position="184"/>
    </location>
</feature>
<sequence length="215" mass="23123">MSGHDDFAFDAMPGLPERPPQGELILWQGRPESWALARDAYRIRWIAGYFVLIVLWRAGAGFADGGLAMAFAMGLPYLMLGLLGLGIVYGLAWVQARATTYTLTTARVVLRIGAALPVTFNLPFVQIGAANLDLRRDGTGTIALDTLGETRISVLVAWPHVRPGHWAKTQPALRSIPDAARVARLFSEAAEARVSQPQVSRSGTEGAAFAPVAAE</sequence>
<dbReference type="EMBL" id="CP034328">
    <property type="protein sequence ID" value="AZL60689.1"/>
    <property type="molecule type" value="Genomic_DNA"/>
</dbReference>
<dbReference type="Pfam" id="PF03703">
    <property type="entry name" value="bPH_2"/>
    <property type="match status" value="1"/>
</dbReference>
<dbReference type="AlphaFoldDB" id="A0A3S8UAU9"/>
<gene>
    <name evidence="3" type="ORF">EI545_18800</name>
</gene>